<dbReference type="EMBL" id="JANQDX010000012">
    <property type="protein sequence ID" value="KAL0915355.1"/>
    <property type="molecule type" value="Genomic_DNA"/>
</dbReference>
<feature type="domain" description="Fe2OG dioxygenase" evidence="6">
    <location>
        <begin position="194"/>
        <end position="300"/>
    </location>
</feature>
<evidence type="ECO:0000256" key="1">
    <source>
        <dbReference type="ARBA" id="ARBA00001961"/>
    </source>
</evidence>
<keyword evidence="3 5" id="KW-0560">Oxidoreductase</keyword>
<dbReference type="Proteomes" id="UP001552299">
    <property type="component" value="Unassembled WGS sequence"/>
</dbReference>
<name>A0ABD0URH2_DENTH</name>
<dbReference type="GO" id="GO:0016491">
    <property type="term" value="F:oxidoreductase activity"/>
    <property type="evidence" value="ECO:0007669"/>
    <property type="project" value="UniProtKB-KW"/>
</dbReference>
<reference evidence="7 8" key="1">
    <citation type="journal article" date="2024" name="Plant Biotechnol. J.">
        <title>Dendrobium thyrsiflorum genome and its molecular insights into genes involved in important horticultural traits.</title>
        <authorList>
            <person name="Chen B."/>
            <person name="Wang J.Y."/>
            <person name="Zheng P.J."/>
            <person name="Li K.L."/>
            <person name="Liang Y.M."/>
            <person name="Chen X.F."/>
            <person name="Zhang C."/>
            <person name="Zhao X."/>
            <person name="He X."/>
            <person name="Zhang G.Q."/>
            <person name="Liu Z.J."/>
            <person name="Xu Q."/>
        </authorList>
    </citation>
    <scope>NUCLEOTIDE SEQUENCE [LARGE SCALE GENOMIC DNA]</scope>
    <source>
        <strain evidence="7">GZMU011</strain>
    </source>
</reference>
<evidence type="ECO:0000256" key="4">
    <source>
        <dbReference type="ARBA" id="ARBA00023004"/>
    </source>
</evidence>
<protein>
    <recommendedName>
        <fullName evidence="6">Fe2OG dioxygenase domain-containing protein</fullName>
    </recommendedName>
</protein>
<dbReference type="InterPro" id="IPR050231">
    <property type="entry name" value="Iron_ascorbate_oxido_reductase"/>
</dbReference>
<dbReference type="InterPro" id="IPR027443">
    <property type="entry name" value="IPNS-like_sf"/>
</dbReference>
<keyword evidence="4 5" id="KW-0408">Iron</keyword>
<dbReference type="InterPro" id="IPR005123">
    <property type="entry name" value="Oxoglu/Fe-dep_dioxygenase_dom"/>
</dbReference>
<comment type="cofactor">
    <cofactor evidence="1">
        <name>L-ascorbate</name>
        <dbReference type="ChEBI" id="CHEBI:38290"/>
    </cofactor>
</comment>
<evidence type="ECO:0000259" key="6">
    <source>
        <dbReference type="PROSITE" id="PS51471"/>
    </source>
</evidence>
<dbReference type="SUPFAM" id="SSF51197">
    <property type="entry name" value="Clavaminate synthase-like"/>
    <property type="match status" value="1"/>
</dbReference>
<gene>
    <name evidence="7" type="ORF">M5K25_015767</name>
</gene>
<dbReference type="InterPro" id="IPR044861">
    <property type="entry name" value="IPNS-like_FE2OG_OXY"/>
</dbReference>
<dbReference type="Gene3D" id="2.60.120.330">
    <property type="entry name" value="B-lactam Antibiotic, Isopenicillin N Synthase, Chain"/>
    <property type="match status" value="1"/>
</dbReference>
<proteinExistence type="inferred from homology"/>
<evidence type="ECO:0000313" key="8">
    <source>
        <dbReference type="Proteomes" id="UP001552299"/>
    </source>
</evidence>
<sequence length="354" mass="38994">MPSLSKEHFDLYSAFHVPETHAWPSSHLHDHPIAGDGGACIPVIDISDPDAASIVGGACSSWGVFYATSHGIPADLLNQVESHARRLFSLPLHRKLQTAPRDGSLSGYGRPPLSSFFPQLMWSEGFTLAGHDQLAVTSQLCPFDSFSFCEVMEAYRKEMKKLAGRLMRLMLLSLGLDEEEMGQVGPIKELSQAAAEVIQLNSYPTCPEPERAIGMAAHTDSAFLTVLHQSDGAGGLQVLRDEDESGSARWVDVLPRPDTLVVNIGDLFRILSNGRFKNVRHRAVVSRADHRISAACFVGPPAHIKVGSISKLVDMRLGPIYRPVTWPEYLEIRTRLFDKALDSVKFQEKGLEKD</sequence>
<dbReference type="InterPro" id="IPR026992">
    <property type="entry name" value="DIOX_N"/>
</dbReference>
<keyword evidence="2 5" id="KW-0479">Metal-binding</keyword>
<comment type="caution">
    <text evidence="7">The sequence shown here is derived from an EMBL/GenBank/DDBJ whole genome shotgun (WGS) entry which is preliminary data.</text>
</comment>
<evidence type="ECO:0000313" key="7">
    <source>
        <dbReference type="EMBL" id="KAL0915355.1"/>
    </source>
</evidence>
<dbReference type="Pfam" id="PF14226">
    <property type="entry name" value="DIOX_N"/>
    <property type="match status" value="1"/>
</dbReference>
<comment type="similarity">
    <text evidence="5">Belongs to the iron/ascorbate-dependent oxidoreductase family.</text>
</comment>
<organism evidence="7 8">
    <name type="scientific">Dendrobium thyrsiflorum</name>
    <name type="common">Pinecone-like raceme dendrobium</name>
    <name type="synonym">Orchid</name>
    <dbReference type="NCBI Taxonomy" id="117978"/>
    <lineage>
        <taxon>Eukaryota</taxon>
        <taxon>Viridiplantae</taxon>
        <taxon>Streptophyta</taxon>
        <taxon>Embryophyta</taxon>
        <taxon>Tracheophyta</taxon>
        <taxon>Spermatophyta</taxon>
        <taxon>Magnoliopsida</taxon>
        <taxon>Liliopsida</taxon>
        <taxon>Asparagales</taxon>
        <taxon>Orchidaceae</taxon>
        <taxon>Epidendroideae</taxon>
        <taxon>Malaxideae</taxon>
        <taxon>Dendrobiinae</taxon>
        <taxon>Dendrobium</taxon>
    </lineage>
</organism>
<evidence type="ECO:0000256" key="2">
    <source>
        <dbReference type="ARBA" id="ARBA00022723"/>
    </source>
</evidence>
<keyword evidence="8" id="KW-1185">Reference proteome</keyword>
<dbReference type="PROSITE" id="PS51471">
    <property type="entry name" value="FE2OG_OXY"/>
    <property type="match status" value="1"/>
</dbReference>
<evidence type="ECO:0000256" key="5">
    <source>
        <dbReference type="RuleBase" id="RU003682"/>
    </source>
</evidence>
<dbReference type="PANTHER" id="PTHR47990">
    <property type="entry name" value="2-OXOGLUTARATE (2OG) AND FE(II)-DEPENDENT OXYGENASE SUPERFAMILY PROTEIN-RELATED"/>
    <property type="match status" value="1"/>
</dbReference>
<dbReference type="AlphaFoldDB" id="A0ABD0URH2"/>
<evidence type="ECO:0000256" key="3">
    <source>
        <dbReference type="ARBA" id="ARBA00023002"/>
    </source>
</evidence>
<dbReference type="GO" id="GO:0046872">
    <property type="term" value="F:metal ion binding"/>
    <property type="evidence" value="ECO:0007669"/>
    <property type="project" value="UniProtKB-KW"/>
</dbReference>
<accession>A0ABD0URH2</accession>
<dbReference type="Pfam" id="PF03171">
    <property type="entry name" value="2OG-FeII_Oxy"/>
    <property type="match status" value="1"/>
</dbReference>